<dbReference type="EMBL" id="ML977584">
    <property type="protein sequence ID" value="KAF2001270.1"/>
    <property type="molecule type" value="Genomic_DNA"/>
</dbReference>
<dbReference type="AlphaFoldDB" id="A0A6A5WH95"/>
<protein>
    <recommendedName>
        <fullName evidence="2">2EXR domain-containing protein</fullName>
    </recommendedName>
</protein>
<dbReference type="Pfam" id="PF20150">
    <property type="entry name" value="2EXR"/>
    <property type="match status" value="1"/>
</dbReference>
<accession>A0A6A5WH95</accession>
<evidence type="ECO:0000259" key="2">
    <source>
        <dbReference type="Pfam" id="PF20150"/>
    </source>
</evidence>
<gene>
    <name evidence="3" type="ORF">P154DRAFT_562864</name>
</gene>
<dbReference type="OrthoDB" id="3764745at2759"/>
<organism evidence="3 4">
    <name type="scientific">Amniculicola lignicola CBS 123094</name>
    <dbReference type="NCBI Taxonomy" id="1392246"/>
    <lineage>
        <taxon>Eukaryota</taxon>
        <taxon>Fungi</taxon>
        <taxon>Dikarya</taxon>
        <taxon>Ascomycota</taxon>
        <taxon>Pezizomycotina</taxon>
        <taxon>Dothideomycetes</taxon>
        <taxon>Pleosporomycetidae</taxon>
        <taxon>Pleosporales</taxon>
        <taxon>Amniculicolaceae</taxon>
        <taxon>Amniculicola</taxon>
    </lineage>
</organism>
<keyword evidence="1" id="KW-0175">Coiled coil</keyword>
<name>A0A6A5WH95_9PLEO</name>
<reference evidence="3" key="1">
    <citation type="journal article" date="2020" name="Stud. Mycol.">
        <title>101 Dothideomycetes genomes: a test case for predicting lifestyles and emergence of pathogens.</title>
        <authorList>
            <person name="Haridas S."/>
            <person name="Albert R."/>
            <person name="Binder M."/>
            <person name="Bloem J."/>
            <person name="Labutti K."/>
            <person name="Salamov A."/>
            <person name="Andreopoulos B."/>
            <person name="Baker S."/>
            <person name="Barry K."/>
            <person name="Bills G."/>
            <person name="Bluhm B."/>
            <person name="Cannon C."/>
            <person name="Castanera R."/>
            <person name="Culley D."/>
            <person name="Daum C."/>
            <person name="Ezra D."/>
            <person name="Gonzalez J."/>
            <person name="Henrissat B."/>
            <person name="Kuo A."/>
            <person name="Liang C."/>
            <person name="Lipzen A."/>
            <person name="Lutzoni F."/>
            <person name="Magnuson J."/>
            <person name="Mondo S."/>
            <person name="Nolan M."/>
            <person name="Ohm R."/>
            <person name="Pangilinan J."/>
            <person name="Park H.-J."/>
            <person name="Ramirez L."/>
            <person name="Alfaro M."/>
            <person name="Sun H."/>
            <person name="Tritt A."/>
            <person name="Yoshinaga Y."/>
            <person name="Zwiers L.-H."/>
            <person name="Turgeon B."/>
            <person name="Goodwin S."/>
            <person name="Spatafora J."/>
            <person name="Crous P."/>
            <person name="Grigoriev I."/>
        </authorList>
    </citation>
    <scope>NUCLEOTIDE SEQUENCE</scope>
    <source>
        <strain evidence="3">CBS 123094</strain>
    </source>
</reference>
<evidence type="ECO:0000313" key="3">
    <source>
        <dbReference type="EMBL" id="KAF2001270.1"/>
    </source>
</evidence>
<evidence type="ECO:0000313" key="4">
    <source>
        <dbReference type="Proteomes" id="UP000799779"/>
    </source>
</evidence>
<feature type="domain" description="2EXR" evidence="2">
    <location>
        <begin position="5"/>
        <end position="126"/>
    </location>
</feature>
<dbReference type="InterPro" id="IPR045518">
    <property type="entry name" value="2EXR"/>
</dbReference>
<feature type="coiled-coil region" evidence="1">
    <location>
        <begin position="258"/>
        <end position="285"/>
    </location>
</feature>
<dbReference type="Proteomes" id="UP000799779">
    <property type="component" value="Unassembled WGS sequence"/>
</dbReference>
<proteinExistence type="predicted"/>
<sequence>MPPTTFAQLPRELRDMIWSAAAAIQYQSIANSKSHACTAAACQNGSLAERLRQAFIGYENISPDSERQRLRLYVHDSHRTGRLHLGKNEFQILVNYLPIATACSEARSHAIEYCLSQVEFPELWYNTTEEPGYVGDEIREPISLQPTTIILAKSDFEDRPGQFNSAEHLVDVVKHVFGSKIHRIIMNLVFRSYNTFAQMYWPYTENYAELLELRNINRVVIEDQNHGQDCVFMESGTRRTVHVPEYLKHCREPNRTKLEQLAYHLQKHQEILEAAREKLPQLENIKLELTSHCWDKIFTSFYVTSKSGGMCVSWPDYQFGMEHTFEDLGGPEWWGKTGTTAVN</sequence>
<keyword evidence="4" id="KW-1185">Reference proteome</keyword>
<evidence type="ECO:0000256" key="1">
    <source>
        <dbReference type="SAM" id="Coils"/>
    </source>
</evidence>